<dbReference type="HOGENOM" id="CLU_3324666_0_0_9"/>
<sequence>MDVAELPIDVWSLTSGSFKKFSITDSVGDVSPKEELIP</sequence>
<gene>
    <name evidence="1" type="ordered locus">GYO_0801</name>
</gene>
<accession>G4NR26</accession>
<evidence type="ECO:0000313" key="1">
    <source>
        <dbReference type="EMBL" id="AEP85495.1"/>
    </source>
</evidence>
<keyword evidence="2" id="KW-1185">Reference proteome</keyword>
<dbReference type="KEGG" id="bst:GYO_0801"/>
<reference evidence="1 2" key="1">
    <citation type="journal article" date="2012" name="J. Bacteriol.">
        <title>Whole-genome sequences of Bacillus subtilis and close relatives.</title>
        <authorList>
            <person name="Earl A.M."/>
            <person name="Eppinger M."/>
            <person name="Fricke W.F."/>
            <person name="Rosovitz M.J."/>
            <person name="Rasko D.A."/>
            <person name="Daugherty S."/>
            <person name="Losick R."/>
            <person name="Kolter R."/>
            <person name="Ravel J."/>
        </authorList>
    </citation>
    <scope>NUCLEOTIDE SEQUENCE [LARGE SCALE GENOMIC DNA]</scope>
    <source>
        <strain evidence="2">DSM 15029 / JCM 12233 / NBRC 101239 / NRRL B-23049 / TU-B-10</strain>
    </source>
</reference>
<evidence type="ECO:0000313" key="2">
    <source>
        <dbReference type="Proteomes" id="UP000002651"/>
    </source>
</evidence>
<proteinExistence type="predicted"/>
<dbReference type="Proteomes" id="UP000002651">
    <property type="component" value="Chromosome"/>
</dbReference>
<protein>
    <submittedName>
        <fullName evidence="1">Uncharacterized protein</fullName>
    </submittedName>
</protein>
<dbReference type="AlphaFoldDB" id="G4NR26"/>
<name>G4NR26_BACS4</name>
<organism evidence="1 2">
    <name type="scientific">Bacillus spizizenii (strain DSM 15029 / JCM 12233 / NBRC 101239 / NRRL B-23049 / TU-B-10)</name>
    <name type="common">Bacillus subtilis subsp. spizizenii</name>
    <dbReference type="NCBI Taxonomy" id="1052585"/>
    <lineage>
        <taxon>Bacteria</taxon>
        <taxon>Bacillati</taxon>
        <taxon>Bacillota</taxon>
        <taxon>Bacilli</taxon>
        <taxon>Bacillales</taxon>
        <taxon>Bacillaceae</taxon>
        <taxon>Bacillus</taxon>
    </lineage>
</organism>
<dbReference type="EMBL" id="CP002905">
    <property type="protein sequence ID" value="AEP85495.1"/>
    <property type="molecule type" value="Genomic_DNA"/>
</dbReference>
<dbReference type="STRING" id="1052585.GYO_0801"/>